<sequence>MEAAVEVVDWGFLESELGLVDLVGPSISKSGVTASPAAVAQADSNACQSALYSIHEQLRLVLLCNVDWGGRVGANFTQLRNVACAKI</sequence>
<reference evidence="1" key="1">
    <citation type="journal article" date="2013" name="Nature">
        <title>The genomes of four tapeworm species reveal adaptations to parasitism.</title>
        <authorList>
            <person name="Tsai I.J."/>
            <person name="Zarowiecki M."/>
            <person name="Holroyd N."/>
            <person name="Garciarrubio A."/>
            <person name="Sanchez-Flores A."/>
            <person name="Brooks K.L."/>
            <person name="Tracey A."/>
            <person name="Bobes R.J."/>
            <person name="Fragoso G."/>
            <person name="Sciutto E."/>
            <person name="Aslett M."/>
            <person name="Beasley H."/>
            <person name="Bennett H.M."/>
            <person name="Cai J."/>
            <person name="Camicia F."/>
            <person name="Clark R."/>
            <person name="Cucher M."/>
            <person name="De Silva N."/>
            <person name="Day T.A."/>
            <person name="Deplazes P."/>
            <person name="Estrada K."/>
            <person name="Fernandez C."/>
            <person name="Holland P.W."/>
            <person name="Hou J."/>
            <person name="Hu S."/>
            <person name="Huckvale T."/>
            <person name="Hung S.S."/>
            <person name="Kamenetzky L."/>
            <person name="Keane J.A."/>
            <person name="Kiss F."/>
            <person name="Koziol U."/>
            <person name="Lambert O."/>
            <person name="Liu K."/>
            <person name="Luo X."/>
            <person name="Luo Y."/>
            <person name="Macchiaroli N."/>
            <person name="Nichol S."/>
            <person name="Paps J."/>
            <person name="Parkinson J."/>
            <person name="Pouchkina-Stantcheva N."/>
            <person name="Riddiford N."/>
            <person name="Rosenzvit M."/>
            <person name="Salinas G."/>
            <person name="Wasmuth J.D."/>
            <person name="Zamanian M."/>
            <person name="Zheng Y."/>
            <person name="Cai X."/>
            <person name="Soberon X."/>
            <person name="Olson P.D."/>
            <person name="Laclette J.P."/>
            <person name="Brehm K."/>
            <person name="Berriman M."/>
            <person name="Garciarrubio A."/>
            <person name="Bobes R.J."/>
            <person name="Fragoso G."/>
            <person name="Sanchez-Flores A."/>
            <person name="Estrada K."/>
            <person name="Cevallos M.A."/>
            <person name="Morett E."/>
            <person name="Gonzalez V."/>
            <person name="Portillo T."/>
            <person name="Ochoa-Leyva A."/>
            <person name="Jose M.V."/>
            <person name="Sciutto E."/>
            <person name="Landa A."/>
            <person name="Jimenez L."/>
            <person name="Valdes V."/>
            <person name="Carrero J.C."/>
            <person name="Larralde C."/>
            <person name="Morales-Montor J."/>
            <person name="Limon-Lason J."/>
            <person name="Soberon X."/>
            <person name="Laclette J.P."/>
        </authorList>
    </citation>
    <scope>NUCLEOTIDE SEQUENCE [LARGE SCALE GENOMIC DNA]</scope>
</reference>
<evidence type="ECO:0000313" key="1">
    <source>
        <dbReference type="EMBL" id="CDS35434.2"/>
    </source>
</evidence>
<accession>A0A068XT85</accession>
<dbReference type="Proteomes" id="UP000017246">
    <property type="component" value="Unassembled WGS sequence"/>
</dbReference>
<protein>
    <submittedName>
        <fullName evidence="1">Uncharacterized protein</fullName>
    </submittedName>
</protein>
<organism evidence="1 2">
    <name type="scientific">Echinococcus multilocularis</name>
    <name type="common">Fox tapeworm</name>
    <dbReference type="NCBI Taxonomy" id="6211"/>
    <lineage>
        <taxon>Eukaryota</taxon>
        <taxon>Metazoa</taxon>
        <taxon>Spiralia</taxon>
        <taxon>Lophotrochozoa</taxon>
        <taxon>Platyhelminthes</taxon>
        <taxon>Cestoda</taxon>
        <taxon>Eucestoda</taxon>
        <taxon>Cyclophyllidea</taxon>
        <taxon>Taeniidae</taxon>
        <taxon>Echinococcus</taxon>
    </lineage>
</organism>
<reference evidence="1" key="2">
    <citation type="submission" date="2015-11" db="EMBL/GenBank/DDBJ databases">
        <authorList>
            <person name="Zhang Y."/>
            <person name="Guo Z."/>
        </authorList>
    </citation>
    <scope>NUCLEOTIDE SEQUENCE</scope>
</reference>
<dbReference type="EMBL" id="LN902647">
    <property type="protein sequence ID" value="CDS35434.2"/>
    <property type="molecule type" value="Genomic_DNA"/>
</dbReference>
<evidence type="ECO:0000313" key="2">
    <source>
        <dbReference type="Proteomes" id="UP000017246"/>
    </source>
</evidence>
<keyword evidence="2" id="KW-1185">Reference proteome</keyword>
<proteinExistence type="predicted"/>
<dbReference type="AlphaFoldDB" id="A0A068XT85"/>
<name>A0A068XT85_ECHMU</name>
<gene>
    <name evidence="1" type="ORF">EmuJ_000285300</name>
</gene>